<keyword evidence="3" id="KW-1185">Reference proteome</keyword>
<feature type="compositionally biased region" description="Basic residues" evidence="1">
    <location>
        <begin position="25"/>
        <end position="34"/>
    </location>
</feature>
<dbReference type="EMBL" id="JARBHB010000005">
    <property type="protein sequence ID" value="KAJ8883020.1"/>
    <property type="molecule type" value="Genomic_DNA"/>
</dbReference>
<sequence>MQEWRKREIPEKTRRPAASSGTITHVRKSGKRPRRELNPIRVVGGGGLVVLPPHYRGIFKVSGASCPVSGSWSAPTVFVRCAGQTLGREAPDVQSIGCKRDGGEGIVCVMMDERSQGSSPVMDADRSSVRADFSGGYVSTAEDYSARSPLTDILRMLDCLWLGGRFAPPRRLAGENCGYESRTTKKKISSTRQNALITWRARCCAEEATNRRDGEASISPSSPVCGNKSTHEHVHARNALARAWKCTCGSALTVQAGFGTLNSDKGDTATLIKFAVAAEREALNRRCVQVFSSHCVYLLDFQRRPCNFIDGKSLGRFSAGS</sequence>
<comment type="caution">
    <text evidence="2">The sequence shown here is derived from an EMBL/GenBank/DDBJ whole genome shotgun (WGS) entry which is preliminary data.</text>
</comment>
<dbReference type="Proteomes" id="UP001159363">
    <property type="component" value="Chromosome 4"/>
</dbReference>
<gene>
    <name evidence="2" type="ORF">PR048_014859</name>
</gene>
<feature type="compositionally biased region" description="Basic and acidic residues" evidence="1">
    <location>
        <begin position="1"/>
        <end position="14"/>
    </location>
</feature>
<feature type="region of interest" description="Disordered" evidence="1">
    <location>
        <begin position="1"/>
        <end position="36"/>
    </location>
</feature>
<organism evidence="2 3">
    <name type="scientific">Dryococelus australis</name>
    <dbReference type="NCBI Taxonomy" id="614101"/>
    <lineage>
        <taxon>Eukaryota</taxon>
        <taxon>Metazoa</taxon>
        <taxon>Ecdysozoa</taxon>
        <taxon>Arthropoda</taxon>
        <taxon>Hexapoda</taxon>
        <taxon>Insecta</taxon>
        <taxon>Pterygota</taxon>
        <taxon>Neoptera</taxon>
        <taxon>Polyneoptera</taxon>
        <taxon>Phasmatodea</taxon>
        <taxon>Verophasmatodea</taxon>
        <taxon>Anareolatae</taxon>
        <taxon>Phasmatidae</taxon>
        <taxon>Eurycanthinae</taxon>
        <taxon>Dryococelus</taxon>
    </lineage>
</organism>
<accession>A0ABQ9HFA9</accession>
<evidence type="ECO:0000313" key="2">
    <source>
        <dbReference type="EMBL" id="KAJ8883020.1"/>
    </source>
</evidence>
<evidence type="ECO:0000313" key="3">
    <source>
        <dbReference type="Proteomes" id="UP001159363"/>
    </source>
</evidence>
<evidence type="ECO:0000256" key="1">
    <source>
        <dbReference type="SAM" id="MobiDB-lite"/>
    </source>
</evidence>
<protein>
    <submittedName>
        <fullName evidence="2">Uncharacterized protein</fullName>
    </submittedName>
</protein>
<name>A0ABQ9HFA9_9NEOP</name>
<proteinExistence type="predicted"/>
<reference evidence="2 3" key="1">
    <citation type="submission" date="2023-02" db="EMBL/GenBank/DDBJ databases">
        <title>LHISI_Scaffold_Assembly.</title>
        <authorList>
            <person name="Stuart O.P."/>
            <person name="Cleave R."/>
            <person name="Magrath M.J.L."/>
            <person name="Mikheyev A.S."/>
        </authorList>
    </citation>
    <scope>NUCLEOTIDE SEQUENCE [LARGE SCALE GENOMIC DNA]</scope>
    <source>
        <strain evidence="2">Daus_M_001</strain>
        <tissue evidence="2">Leg muscle</tissue>
    </source>
</reference>